<organism evidence="11">
    <name type="scientific">Aerophobetes bacterium</name>
    <dbReference type="NCBI Taxonomy" id="2030807"/>
    <lineage>
        <taxon>Bacteria</taxon>
        <taxon>Candidatus Aerophobota</taxon>
    </lineage>
</organism>
<keyword evidence="5" id="KW-0762">Sugar transport</keyword>
<evidence type="ECO:0000256" key="6">
    <source>
        <dbReference type="ARBA" id="ARBA00022692"/>
    </source>
</evidence>
<dbReference type="PROSITE" id="PS50928">
    <property type="entry name" value="ABC_TM1"/>
    <property type="match status" value="1"/>
</dbReference>
<feature type="transmembrane region" description="Helical" evidence="9">
    <location>
        <begin position="155"/>
        <end position="177"/>
    </location>
</feature>
<feature type="transmembrane region" description="Helical" evidence="9">
    <location>
        <begin position="18"/>
        <end position="40"/>
    </location>
</feature>
<comment type="caution">
    <text evidence="11">The sequence shown here is derived from an EMBL/GenBank/DDBJ whole genome shotgun (WGS) entry which is preliminary data.</text>
</comment>
<dbReference type="PANTHER" id="PTHR32243:SF50">
    <property type="entry name" value="MALTOSE_MALTODEXTRIN TRANSPORT SYSTEM PERMEASE PROTEIN MALG"/>
    <property type="match status" value="1"/>
</dbReference>
<reference evidence="11" key="1">
    <citation type="journal article" date="2020" name="mSystems">
        <title>Genome- and Community-Level Interaction Insights into Carbon Utilization and Element Cycling Functions of Hydrothermarchaeota in Hydrothermal Sediment.</title>
        <authorList>
            <person name="Zhou Z."/>
            <person name="Liu Y."/>
            <person name="Xu W."/>
            <person name="Pan J."/>
            <person name="Luo Z.H."/>
            <person name="Li M."/>
        </authorList>
    </citation>
    <scope>NUCLEOTIDE SEQUENCE [LARGE SCALE GENOMIC DNA]</scope>
    <source>
        <strain evidence="11">HyVt-219</strain>
    </source>
</reference>
<feature type="transmembrane region" description="Helical" evidence="9">
    <location>
        <begin position="84"/>
        <end position="108"/>
    </location>
</feature>
<keyword evidence="7 9" id="KW-1133">Transmembrane helix</keyword>
<name>A0A7V0QTC6_UNCAE</name>
<comment type="subcellular location">
    <subcellularLocation>
        <location evidence="1 9">Cell membrane</location>
        <topology evidence="1 9">Multi-pass membrane protein</topology>
    </subcellularLocation>
</comment>
<keyword evidence="8 9" id="KW-0472">Membrane</keyword>
<gene>
    <name evidence="11" type="ORF">ENG47_04940</name>
</gene>
<feature type="transmembrane region" description="Helical" evidence="9">
    <location>
        <begin position="259"/>
        <end position="277"/>
    </location>
</feature>
<evidence type="ECO:0000256" key="7">
    <source>
        <dbReference type="ARBA" id="ARBA00022989"/>
    </source>
</evidence>
<evidence type="ECO:0000259" key="10">
    <source>
        <dbReference type="PROSITE" id="PS50928"/>
    </source>
</evidence>
<accession>A0A7V0QTC6</accession>
<evidence type="ECO:0000256" key="3">
    <source>
        <dbReference type="ARBA" id="ARBA00022448"/>
    </source>
</evidence>
<keyword evidence="6 9" id="KW-0812">Transmembrane</keyword>
<dbReference type="SUPFAM" id="SSF161098">
    <property type="entry name" value="MetI-like"/>
    <property type="match status" value="1"/>
</dbReference>
<dbReference type="GO" id="GO:0055085">
    <property type="term" value="P:transmembrane transport"/>
    <property type="evidence" value="ECO:0007669"/>
    <property type="project" value="InterPro"/>
</dbReference>
<proteinExistence type="inferred from homology"/>
<keyword evidence="4" id="KW-1003">Cell membrane</keyword>
<dbReference type="Pfam" id="PF00528">
    <property type="entry name" value="BPD_transp_1"/>
    <property type="match status" value="1"/>
</dbReference>
<feature type="domain" description="ABC transmembrane type-1" evidence="10">
    <location>
        <begin position="85"/>
        <end position="277"/>
    </location>
</feature>
<dbReference type="GO" id="GO:0005886">
    <property type="term" value="C:plasma membrane"/>
    <property type="evidence" value="ECO:0007669"/>
    <property type="project" value="UniProtKB-SubCell"/>
</dbReference>
<sequence length="292" mass="32234">MPVATSNRRILLKIGVKTIIAIVAVVILVITLLPYIWLVITSFKNYKEVFDVPPSLIPKAPTLDIYKGVFTGEQLGRHDPWPLFFANSMVVAGGAALLCTLVASFAGYGFARFTNLKGGTILLILILISQMFPGPSLLIPIYAMLRRLALDNSRLGLLILYTAFALPFTTWMSVGTFRNIPRDLDDAARIDGCSRIQAFLHIILPISKLGMVTTALFAFLLSWSEYPFGLVLLKTQSKYTVAVGLGAFLREFDVFWNEMAAATVMMSLPLIIIFLFVQKFFVRGLTEGALSG</sequence>
<dbReference type="Gene3D" id="1.10.3720.10">
    <property type="entry name" value="MetI-like"/>
    <property type="match status" value="1"/>
</dbReference>
<evidence type="ECO:0000256" key="2">
    <source>
        <dbReference type="ARBA" id="ARBA00009047"/>
    </source>
</evidence>
<evidence type="ECO:0000256" key="9">
    <source>
        <dbReference type="RuleBase" id="RU363032"/>
    </source>
</evidence>
<dbReference type="InterPro" id="IPR035906">
    <property type="entry name" value="MetI-like_sf"/>
</dbReference>
<evidence type="ECO:0000256" key="4">
    <source>
        <dbReference type="ARBA" id="ARBA00022475"/>
    </source>
</evidence>
<feature type="transmembrane region" description="Helical" evidence="9">
    <location>
        <begin position="198"/>
        <end position="223"/>
    </location>
</feature>
<evidence type="ECO:0000313" key="11">
    <source>
        <dbReference type="EMBL" id="HDN85083.1"/>
    </source>
</evidence>
<comment type="similarity">
    <text evidence="2">Belongs to the binding-protein-dependent transport system permease family. MalFG subfamily.</text>
</comment>
<dbReference type="AlphaFoldDB" id="A0A7V0QTC6"/>
<evidence type="ECO:0000256" key="1">
    <source>
        <dbReference type="ARBA" id="ARBA00004651"/>
    </source>
</evidence>
<dbReference type="InterPro" id="IPR000515">
    <property type="entry name" value="MetI-like"/>
</dbReference>
<dbReference type="CDD" id="cd06261">
    <property type="entry name" value="TM_PBP2"/>
    <property type="match status" value="1"/>
</dbReference>
<evidence type="ECO:0000256" key="8">
    <source>
        <dbReference type="ARBA" id="ARBA00023136"/>
    </source>
</evidence>
<keyword evidence="3 9" id="KW-0813">Transport</keyword>
<dbReference type="PANTHER" id="PTHR32243">
    <property type="entry name" value="MALTOSE TRANSPORT SYSTEM PERMEASE-RELATED"/>
    <property type="match status" value="1"/>
</dbReference>
<dbReference type="EMBL" id="DRBC01000302">
    <property type="protein sequence ID" value="HDN85083.1"/>
    <property type="molecule type" value="Genomic_DNA"/>
</dbReference>
<dbReference type="InterPro" id="IPR050901">
    <property type="entry name" value="BP-dep_ABC_trans_perm"/>
</dbReference>
<feature type="transmembrane region" description="Helical" evidence="9">
    <location>
        <begin position="120"/>
        <end position="143"/>
    </location>
</feature>
<dbReference type="Proteomes" id="UP000885660">
    <property type="component" value="Unassembled WGS sequence"/>
</dbReference>
<protein>
    <submittedName>
        <fullName evidence="11">Carbohydrate ABC transporter permease</fullName>
    </submittedName>
</protein>
<evidence type="ECO:0000256" key="5">
    <source>
        <dbReference type="ARBA" id="ARBA00022597"/>
    </source>
</evidence>